<sequence length="204" mass="22753">MKKRSSYNKKHQELVYHFNQRNEFADFAFLSSGSSDASIITVACCAIGRTDGLTGRARPSSIIQSSYLHQRAASSAPPARETISPIGLLYFGPRRKLFRAAALNLSRRCLGTSSETSECHLTGDFRLAIDARSGHRPPRPPPPPPPPYPRCVSADERTMVKKIDKETLRERTYPADDREETRIDNVEEYLLPVACSPLVAGNRH</sequence>
<proteinExistence type="predicted"/>
<organism evidence="2 3">
    <name type="scientific">Cardiocondyla obscurior</name>
    <dbReference type="NCBI Taxonomy" id="286306"/>
    <lineage>
        <taxon>Eukaryota</taxon>
        <taxon>Metazoa</taxon>
        <taxon>Ecdysozoa</taxon>
        <taxon>Arthropoda</taxon>
        <taxon>Hexapoda</taxon>
        <taxon>Insecta</taxon>
        <taxon>Pterygota</taxon>
        <taxon>Neoptera</taxon>
        <taxon>Endopterygota</taxon>
        <taxon>Hymenoptera</taxon>
        <taxon>Apocrita</taxon>
        <taxon>Aculeata</taxon>
        <taxon>Formicoidea</taxon>
        <taxon>Formicidae</taxon>
        <taxon>Myrmicinae</taxon>
        <taxon>Cardiocondyla</taxon>
    </lineage>
</organism>
<comment type="caution">
    <text evidence="2">The sequence shown here is derived from an EMBL/GenBank/DDBJ whole genome shotgun (WGS) entry which is preliminary data.</text>
</comment>
<feature type="region of interest" description="Disordered" evidence="1">
    <location>
        <begin position="131"/>
        <end position="152"/>
    </location>
</feature>
<name>A0AAW2F1M8_9HYME</name>
<evidence type="ECO:0000313" key="3">
    <source>
        <dbReference type="Proteomes" id="UP001430953"/>
    </source>
</evidence>
<evidence type="ECO:0000256" key="1">
    <source>
        <dbReference type="SAM" id="MobiDB-lite"/>
    </source>
</evidence>
<feature type="compositionally biased region" description="Pro residues" evidence="1">
    <location>
        <begin position="139"/>
        <end position="149"/>
    </location>
</feature>
<protein>
    <submittedName>
        <fullName evidence="2">Uncharacterized protein</fullName>
    </submittedName>
</protein>
<dbReference type="Proteomes" id="UP001430953">
    <property type="component" value="Unassembled WGS sequence"/>
</dbReference>
<dbReference type="AlphaFoldDB" id="A0AAW2F1M8"/>
<accession>A0AAW2F1M8</accession>
<dbReference type="EMBL" id="JADYXP020000016">
    <property type="protein sequence ID" value="KAL0108067.1"/>
    <property type="molecule type" value="Genomic_DNA"/>
</dbReference>
<keyword evidence="3" id="KW-1185">Reference proteome</keyword>
<evidence type="ECO:0000313" key="2">
    <source>
        <dbReference type="EMBL" id="KAL0108067.1"/>
    </source>
</evidence>
<gene>
    <name evidence="2" type="ORF">PUN28_014976</name>
</gene>
<reference evidence="2 3" key="1">
    <citation type="submission" date="2023-03" db="EMBL/GenBank/DDBJ databases">
        <title>High recombination rates correlate with genetic variation in Cardiocondyla obscurior ants.</title>
        <authorList>
            <person name="Errbii M."/>
        </authorList>
    </citation>
    <scope>NUCLEOTIDE SEQUENCE [LARGE SCALE GENOMIC DNA]</scope>
    <source>
        <strain evidence="2">Alpha-2009</strain>
        <tissue evidence="2">Whole body</tissue>
    </source>
</reference>